<dbReference type="SMART" id="SM00382">
    <property type="entry name" value="AAA"/>
    <property type="match status" value="1"/>
</dbReference>
<dbReference type="InterPro" id="IPR027417">
    <property type="entry name" value="P-loop_NTPase"/>
</dbReference>
<dbReference type="PANTHER" id="PTHR42759">
    <property type="entry name" value="MOXR FAMILY PROTEIN"/>
    <property type="match status" value="1"/>
</dbReference>
<dbReference type="PIRSF" id="PIRSF002849">
    <property type="entry name" value="AAA_ATPase_chaperone_MoxR_prd"/>
    <property type="match status" value="1"/>
</dbReference>
<reference evidence="2" key="1">
    <citation type="journal article" date="2020" name="mSystems">
        <title>Genome- and Community-Level Interaction Insights into Carbon Utilization and Element Cycling Functions of Hydrothermarchaeota in Hydrothermal Sediment.</title>
        <authorList>
            <person name="Zhou Z."/>
            <person name="Liu Y."/>
            <person name="Xu W."/>
            <person name="Pan J."/>
            <person name="Luo Z.H."/>
            <person name="Li M."/>
        </authorList>
    </citation>
    <scope>NUCLEOTIDE SEQUENCE [LARGE SCALE GENOMIC DNA]</scope>
    <source>
        <strain evidence="2">SpSt-125</strain>
    </source>
</reference>
<evidence type="ECO:0000313" key="2">
    <source>
        <dbReference type="EMBL" id="HEM66756.1"/>
    </source>
</evidence>
<evidence type="ECO:0000259" key="1">
    <source>
        <dbReference type="SMART" id="SM00382"/>
    </source>
</evidence>
<gene>
    <name evidence="2" type="ORF">ENO26_04200</name>
</gene>
<proteinExistence type="predicted"/>
<dbReference type="InterPro" id="IPR011703">
    <property type="entry name" value="ATPase_AAA-3"/>
</dbReference>
<sequence>MSRKSDDGREPIAKVLEFVKSFVVGYEDLLKLMLVAVLTKGHILIEGAPGTGKTTIAKLFAMSIGGTFKRVQMTPDLLPADILGSYYFDIRKGEWVFRQGPVFANVVFVDELNRAPPRTQTALLEAMQERQVTIDGVTHRLPNIFLVIATQMPVGSEGTYSLTPVLIDRFAYSYTTKYFESEDEEMKIVLKAEEIESLANINPIGLEAIERACEECSKIYVSENVLRYIVKLVKFVRQQDEVFLPPSPRASIWLYRGSRAMACIEGESYVVPDYVKWLARYVLLHRIIIKPSYQVEGVKPMDIVERALQSVEVPK</sequence>
<accession>A0A7J2U236</accession>
<dbReference type="InterPro" id="IPR041628">
    <property type="entry name" value="ChlI/MoxR_AAA_lid"/>
</dbReference>
<protein>
    <submittedName>
        <fullName evidence="2">MoxR family ATPase</fullName>
    </submittedName>
</protein>
<name>A0A7J2U236_9CREN</name>
<dbReference type="GO" id="GO:0016887">
    <property type="term" value="F:ATP hydrolysis activity"/>
    <property type="evidence" value="ECO:0007669"/>
    <property type="project" value="InterPro"/>
</dbReference>
<dbReference type="SUPFAM" id="SSF52540">
    <property type="entry name" value="P-loop containing nucleoside triphosphate hydrolases"/>
    <property type="match status" value="1"/>
</dbReference>
<dbReference type="Gene3D" id="3.40.50.300">
    <property type="entry name" value="P-loop containing nucleotide triphosphate hydrolases"/>
    <property type="match status" value="1"/>
</dbReference>
<dbReference type="Pfam" id="PF17863">
    <property type="entry name" value="AAA_lid_2"/>
    <property type="match status" value="1"/>
</dbReference>
<dbReference type="InterPro" id="IPR050764">
    <property type="entry name" value="CbbQ/NirQ/NorQ/GpvN"/>
</dbReference>
<dbReference type="CDD" id="cd00009">
    <property type="entry name" value="AAA"/>
    <property type="match status" value="1"/>
</dbReference>
<dbReference type="Gene3D" id="1.10.8.80">
    <property type="entry name" value="Magnesium chelatase subunit I, C-Terminal domain"/>
    <property type="match status" value="1"/>
</dbReference>
<organism evidence="2">
    <name type="scientific">Ignisphaera aggregans</name>
    <dbReference type="NCBI Taxonomy" id="334771"/>
    <lineage>
        <taxon>Archaea</taxon>
        <taxon>Thermoproteota</taxon>
        <taxon>Thermoprotei</taxon>
        <taxon>Desulfurococcales</taxon>
        <taxon>Desulfurococcaceae</taxon>
        <taxon>Ignisphaera</taxon>
    </lineage>
</organism>
<dbReference type="PANTHER" id="PTHR42759:SF1">
    <property type="entry name" value="MAGNESIUM-CHELATASE SUBUNIT CHLD"/>
    <property type="match status" value="1"/>
</dbReference>
<dbReference type="AlphaFoldDB" id="A0A7J2U236"/>
<feature type="domain" description="AAA+ ATPase" evidence="1">
    <location>
        <begin position="39"/>
        <end position="185"/>
    </location>
</feature>
<dbReference type="GO" id="GO:0005524">
    <property type="term" value="F:ATP binding"/>
    <property type="evidence" value="ECO:0007669"/>
    <property type="project" value="InterPro"/>
</dbReference>
<comment type="caution">
    <text evidence="2">The sequence shown here is derived from an EMBL/GenBank/DDBJ whole genome shotgun (WGS) entry which is preliminary data.</text>
</comment>
<dbReference type="Pfam" id="PF07726">
    <property type="entry name" value="AAA_3"/>
    <property type="match status" value="1"/>
</dbReference>
<dbReference type="EMBL" id="DSEU01000029">
    <property type="protein sequence ID" value="HEM66756.1"/>
    <property type="molecule type" value="Genomic_DNA"/>
</dbReference>
<dbReference type="InterPro" id="IPR003593">
    <property type="entry name" value="AAA+_ATPase"/>
</dbReference>